<dbReference type="SUPFAM" id="SSF56219">
    <property type="entry name" value="DNase I-like"/>
    <property type="match status" value="1"/>
</dbReference>
<dbReference type="GO" id="GO:0016020">
    <property type="term" value="C:membrane"/>
    <property type="evidence" value="ECO:0007669"/>
    <property type="project" value="GOC"/>
</dbReference>
<dbReference type="InterPro" id="IPR005135">
    <property type="entry name" value="Endo/exonuclease/phosphatase"/>
</dbReference>
<dbReference type="RefSeq" id="WP_242511844.1">
    <property type="nucleotide sequence ID" value="NZ_NHSD01000132.1"/>
</dbReference>
<comment type="caution">
    <text evidence="2">The sequence shown here is derived from an EMBL/GenBank/DDBJ whole genome shotgun (WGS) entry which is preliminary data.</text>
</comment>
<dbReference type="GO" id="GO:0003824">
    <property type="term" value="F:catalytic activity"/>
    <property type="evidence" value="ECO:0007669"/>
    <property type="project" value="InterPro"/>
</dbReference>
<dbReference type="Gene3D" id="3.60.10.10">
    <property type="entry name" value="Endonuclease/exonuclease/phosphatase"/>
    <property type="match status" value="1"/>
</dbReference>
<name>A0A934TK24_9RHOB</name>
<dbReference type="PANTHER" id="PTHR14859:SF15">
    <property type="entry name" value="ENDONUCLEASE_EXONUCLEASE_PHOSPHATASE DOMAIN-CONTAINING PROTEIN"/>
    <property type="match status" value="1"/>
</dbReference>
<dbReference type="InterPro" id="IPR051916">
    <property type="entry name" value="GPI-anchor_lipid_remodeler"/>
</dbReference>
<keyword evidence="3" id="KW-1185">Reference proteome</keyword>
<evidence type="ECO:0000313" key="2">
    <source>
        <dbReference type="EMBL" id="MBK5926493.1"/>
    </source>
</evidence>
<dbReference type="InterPro" id="IPR036691">
    <property type="entry name" value="Endo/exonu/phosph_ase_sf"/>
</dbReference>
<sequence length="264" mass="28413">MMASFRSLRAQTPLPSLPDDALAVASYNVHKCIGADRRFDPVRTARVIAELDADIVALQEADRRFGDRAGLLDLGALREASGLVPVPFDRAGAAHGWHGNLLLTRNAWVERVRPLRLPGLEPRGALVVDLVHRDRPLRVIATHLGLLRASRLLQSQALVDALGVGDDGRSTLLMGDLNEWRTAGRTSLAPFAGRKVAVAPVPSFPARFPVLPLDRIMASPCAQILHVGRHDSTLARVASDHLPVKAWLRLPGAGNAGRATPEAG</sequence>
<organism evidence="2 3">
    <name type="scientific">Rhodobaculum claviforme</name>
    <dbReference type="NCBI Taxonomy" id="1549854"/>
    <lineage>
        <taxon>Bacteria</taxon>
        <taxon>Pseudomonadati</taxon>
        <taxon>Pseudomonadota</taxon>
        <taxon>Alphaproteobacteria</taxon>
        <taxon>Rhodobacterales</taxon>
        <taxon>Paracoccaceae</taxon>
        <taxon>Rhodobaculum</taxon>
    </lineage>
</organism>
<dbReference type="AlphaFoldDB" id="A0A934TK24"/>
<reference evidence="2" key="1">
    <citation type="submission" date="2017-05" db="EMBL/GenBank/DDBJ databases">
        <authorList>
            <person name="Imhoff J.F."/>
            <person name="Rahn T."/>
            <person name="Kuenzel S."/>
            <person name="Neulinger S.C."/>
        </authorList>
    </citation>
    <scope>NUCLEOTIDE SEQUENCE</scope>
    <source>
        <strain evidence="2">LMG 28126</strain>
    </source>
</reference>
<feature type="domain" description="Endonuclease/exonuclease/phosphatase" evidence="1">
    <location>
        <begin position="25"/>
        <end position="241"/>
    </location>
</feature>
<dbReference type="EMBL" id="NHSD01000132">
    <property type="protein sequence ID" value="MBK5926493.1"/>
    <property type="molecule type" value="Genomic_DNA"/>
</dbReference>
<evidence type="ECO:0000259" key="1">
    <source>
        <dbReference type="Pfam" id="PF03372"/>
    </source>
</evidence>
<gene>
    <name evidence="2" type="ORF">CCR87_03840</name>
</gene>
<evidence type="ECO:0000313" key="3">
    <source>
        <dbReference type="Proteomes" id="UP000706333"/>
    </source>
</evidence>
<dbReference type="Proteomes" id="UP000706333">
    <property type="component" value="Unassembled WGS sequence"/>
</dbReference>
<protein>
    <recommendedName>
        <fullName evidence="1">Endonuclease/exonuclease/phosphatase domain-containing protein</fullName>
    </recommendedName>
</protein>
<proteinExistence type="predicted"/>
<dbReference type="GO" id="GO:0006506">
    <property type="term" value="P:GPI anchor biosynthetic process"/>
    <property type="evidence" value="ECO:0007669"/>
    <property type="project" value="TreeGrafter"/>
</dbReference>
<dbReference type="PANTHER" id="PTHR14859">
    <property type="entry name" value="CALCOFLUOR WHITE HYPERSENSITIVE PROTEIN PRECURSOR"/>
    <property type="match status" value="1"/>
</dbReference>
<dbReference type="Pfam" id="PF03372">
    <property type="entry name" value="Exo_endo_phos"/>
    <property type="match status" value="1"/>
</dbReference>
<accession>A0A934TK24</accession>
<reference evidence="2" key="2">
    <citation type="journal article" date="2020" name="Microorganisms">
        <title>Osmotic Adaptation and Compatible Solute Biosynthesis of Phototrophic Bacteria as Revealed from Genome Analyses.</title>
        <authorList>
            <person name="Imhoff J.F."/>
            <person name="Rahn T."/>
            <person name="Kunzel S."/>
            <person name="Keller A."/>
            <person name="Neulinger S.C."/>
        </authorList>
    </citation>
    <scope>NUCLEOTIDE SEQUENCE</scope>
    <source>
        <strain evidence="2">LMG 28126</strain>
    </source>
</reference>